<proteinExistence type="predicted"/>
<dbReference type="KEGG" id="mik:FOE78_04475"/>
<evidence type="ECO:0000313" key="2">
    <source>
        <dbReference type="Proteomes" id="UP000319263"/>
    </source>
</evidence>
<name>A0A516PVR5_9ACTN</name>
<protein>
    <submittedName>
        <fullName evidence="1">Helix-turn-helix transcriptional regulator</fullName>
    </submittedName>
</protein>
<evidence type="ECO:0000313" key="1">
    <source>
        <dbReference type="EMBL" id="QDP95263.1"/>
    </source>
</evidence>
<organism evidence="1 2">
    <name type="scientific">Microlunatus elymi</name>
    <dbReference type="NCBI Taxonomy" id="2596828"/>
    <lineage>
        <taxon>Bacteria</taxon>
        <taxon>Bacillati</taxon>
        <taxon>Actinomycetota</taxon>
        <taxon>Actinomycetes</taxon>
        <taxon>Propionibacteriales</taxon>
        <taxon>Propionibacteriaceae</taxon>
        <taxon>Microlunatus</taxon>
    </lineage>
</organism>
<gene>
    <name evidence="1" type="ORF">FOE78_04475</name>
</gene>
<dbReference type="GO" id="GO:0003677">
    <property type="term" value="F:DNA binding"/>
    <property type="evidence" value="ECO:0007669"/>
    <property type="project" value="InterPro"/>
</dbReference>
<accession>A0A516PVR5</accession>
<keyword evidence="2" id="KW-1185">Reference proteome</keyword>
<dbReference type="OrthoDB" id="8438314at2"/>
<dbReference type="CDD" id="cd00093">
    <property type="entry name" value="HTH_XRE"/>
    <property type="match status" value="1"/>
</dbReference>
<dbReference type="Proteomes" id="UP000319263">
    <property type="component" value="Chromosome"/>
</dbReference>
<dbReference type="SUPFAM" id="SSF47413">
    <property type="entry name" value="lambda repressor-like DNA-binding domains"/>
    <property type="match status" value="1"/>
</dbReference>
<sequence length="254" mass="27909">MTNRRLRGAMLNAELTPARLAELAEVDVKTVQRWLNEDRIPYPATRRHVAQAVGQEETYLWPSVLLDGRAAATAGDISGIWPTCSSISAETWHVLFERATKRLDILAYAGTFLLEVVDLGSVLRSIAGKGASVRILVGDPSSPAVRARSDELGTEVLPEHCREMLHYLQHSLGRGVPVRQQSATIYAGHFRFDDILLINPHAYGIPAAESPVLQFQDRNSPAFTFYTNAFERAWVTGAPTGSERAGAPDLGGYR</sequence>
<dbReference type="EMBL" id="CP041692">
    <property type="protein sequence ID" value="QDP95263.1"/>
    <property type="molecule type" value="Genomic_DNA"/>
</dbReference>
<dbReference type="RefSeq" id="WP_143985244.1">
    <property type="nucleotide sequence ID" value="NZ_CP041692.1"/>
</dbReference>
<dbReference type="AlphaFoldDB" id="A0A516PVR5"/>
<dbReference type="Gene3D" id="1.10.260.40">
    <property type="entry name" value="lambda repressor-like DNA-binding domains"/>
    <property type="match status" value="1"/>
</dbReference>
<dbReference type="InterPro" id="IPR010982">
    <property type="entry name" value="Lambda_DNA-bd_dom_sf"/>
</dbReference>
<dbReference type="InterPro" id="IPR001387">
    <property type="entry name" value="Cro/C1-type_HTH"/>
</dbReference>
<reference evidence="1 2" key="1">
    <citation type="submission" date="2019-07" db="EMBL/GenBank/DDBJ databases">
        <title>Microlunatus dokdonensis sp. nov. isolated from the rhizospheric soil of the wild plant Elymus tsukushiensis.</title>
        <authorList>
            <person name="Ghim S.-Y."/>
            <person name="Hwang Y.-J."/>
            <person name="Son J.-S."/>
            <person name="Shin J.-H."/>
        </authorList>
    </citation>
    <scope>NUCLEOTIDE SEQUENCE [LARGE SCALE GENOMIC DNA]</scope>
    <source>
        <strain evidence="1 2">KUDC0627</strain>
    </source>
</reference>